<name>A0AAD6SPI8_9AGAR</name>
<proteinExistence type="predicted"/>
<gene>
    <name evidence="1" type="ORF">C8F04DRAFT_1109426</name>
</gene>
<evidence type="ECO:0000313" key="2">
    <source>
        <dbReference type="Proteomes" id="UP001218188"/>
    </source>
</evidence>
<organism evidence="1 2">
    <name type="scientific">Mycena alexandri</name>
    <dbReference type="NCBI Taxonomy" id="1745969"/>
    <lineage>
        <taxon>Eukaryota</taxon>
        <taxon>Fungi</taxon>
        <taxon>Dikarya</taxon>
        <taxon>Basidiomycota</taxon>
        <taxon>Agaricomycotina</taxon>
        <taxon>Agaricomycetes</taxon>
        <taxon>Agaricomycetidae</taxon>
        <taxon>Agaricales</taxon>
        <taxon>Marasmiineae</taxon>
        <taxon>Mycenaceae</taxon>
        <taxon>Mycena</taxon>
    </lineage>
</organism>
<dbReference type="EMBL" id="JARJCM010000079">
    <property type="protein sequence ID" value="KAJ7031684.1"/>
    <property type="molecule type" value="Genomic_DNA"/>
</dbReference>
<evidence type="ECO:0000313" key="1">
    <source>
        <dbReference type="EMBL" id="KAJ7031684.1"/>
    </source>
</evidence>
<protein>
    <submittedName>
        <fullName evidence="1">Uncharacterized protein</fullName>
    </submittedName>
</protein>
<reference evidence="1" key="1">
    <citation type="submission" date="2023-03" db="EMBL/GenBank/DDBJ databases">
        <title>Massive genome expansion in bonnet fungi (Mycena s.s.) driven by repeated elements and novel gene families across ecological guilds.</title>
        <authorList>
            <consortium name="Lawrence Berkeley National Laboratory"/>
            <person name="Harder C.B."/>
            <person name="Miyauchi S."/>
            <person name="Viragh M."/>
            <person name="Kuo A."/>
            <person name="Thoen E."/>
            <person name="Andreopoulos B."/>
            <person name="Lu D."/>
            <person name="Skrede I."/>
            <person name="Drula E."/>
            <person name="Henrissat B."/>
            <person name="Morin E."/>
            <person name="Kohler A."/>
            <person name="Barry K."/>
            <person name="LaButti K."/>
            <person name="Morin E."/>
            <person name="Salamov A."/>
            <person name="Lipzen A."/>
            <person name="Mereny Z."/>
            <person name="Hegedus B."/>
            <person name="Baldrian P."/>
            <person name="Stursova M."/>
            <person name="Weitz H."/>
            <person name="Taylor A."/>
            <person name="Grigoriev I.V."/>
            <person name="Nagy L.G."/>
            <person name="Martin F."/>
            <person name="Kauserud H."/>
        </authorList>
    </citation>
    <scope>NUCLEOTIDE SEQUENCE</scope>
    <source>
        <strain evidence="1">CBHHK200</strain>
    </source>
</reference>
<dbReference type="AlphaFoldDB" id="A0AAD6SPI8"/>
<dbReference type="Proteomes" id="UP001218188">
    <property type="component" value="Unassembled WGS sequence"/>
</dbReference>
<accession>A0AAD6SPI8</accession>
<keyword evidence="2" id="KW-1185">Reference proteome</keyword>
<sequence length="355" mass="39365">MALQHGAEYKLLPDIPLEIQFLILDQLYTGRRPSRIANLTPLALTCLAWAGHIQSLLFCDITLNYSNTGAFLSLLRGNALPFARECSSWRISLRPLGSHRRWATVRVLSLRFCILYTAENLWAFIDLFPGLESLECSGWLYNLDDTSAAASDVARTTPTLHLKRLVLESSNKHSPQFISRQLAARDIVVDSLPVTLAAEADRDASPCNVLLSRIGPMLQVLTVTKLPKEVGPIIPLDISNCTALRHLTLHLRCNTANPMHMNTPLTSFIYQISTAPLTTLTLEIILAALSPLELQWQDVDAILTAYAFRGLENVTVRVKSAAKSSSTFGELTRHLQNRMAGLQQRGLLLVECGEL</sequence>
<comment type="caution">
    <text evidence="1">The sequence shown here is derived from an EMBL/GenBank/DDBJ whole genome shotgun (WGS) entry which is preliminary data.</text>
</comment>